<dbReference type="SMART" id="SM00480">
    <property type="entry name" value="POL3Bc"/>
    <property type="match status" value="1"/>
</dbReference>
<comment type="function">
    <text evidence="9">Confers DNA tethering and processivity to DNA polymerases and other proteins. Acts as a clamp, forming a ring around DNA (a reaction catalyzed by the clamp-loading complex) which diffuses in an ATP-independent manner freely and bidirectionally along dsDNA. Initially characterized for its ability to contact the catalytic subunit of DNA polymerase III (Pol III), a complex, multichain enzyme responsible for most of the replicative synthesis in bacteria; Pol III exhibits 3'-5' exonuclease proofreading activity. The beta chain is required for initiation of replication as well as for processivity of DNA replication.</text>
</comment>
<feature type="domain" description="DNA polymerase III beta sliding clamp C-terminal" evidence="12">
    <location>
        <begin position="249"/>
        <end position="367"/>
    </location>
</feature>
<dbReference type="Gene3D" id="3.70.10.10">
    <property type="match status" value="1"/>
</dbReference>
<evidence type="ECO:0000256" key="2">
    <source>
        <dbReference type="ARBA" id="ARBA00010752"/>
    </source>
</evidence>
<evidence type="ECO:0000259" key="12">
    <source>
        <dbReference type="Pfam" id="PF02768"/>
    </source>
</evidence>
<dbReference type="CDD" id="cd00140">
    <property type="entry name" value="beta_clamp"/>
    <property type="match status" value="1"/>
</dbReference>
<comment type="subunit">
    <text evidence="9">Forms a ring-shaped head-to-tail homodimer around DNA.</text>
</comment>
<feature type="domain" description="DNA polymerase III beta sliding clamp N-terminal" evidence="10">
    <location>
        <begin position="1"/>
        <end position="118"/>
    </location>
</feature>
<evidence type="ECO:0000256" key="3">
    <source>
        <dbReference type="ARBA" id="ARBA00022490"/>
    </source>
</evidence>
<dbReference type="Pfam" id="PF02767">
    <property type="entry name" value="DNA_pol3_beta_2"/>
    <property type="match status" value="1"/>
</dbReference>
<keyword evidence="6 9" id="KW-0235">DNA replication</keyword>
<evidence type="ECO:0000313" key="14">
    <source>
        <dbReference type="Proteomes" id="UP000233414"/>
    </source>
</evidence>
<evidence type="ECO:0000256" key="8">
    <source>
        <dbReference type="ARBA" id="ARBA00023125"/>
    </source>
</evidence>
<dbReference type="Gene3D" id="3.10.150.10">
    <property type="entry name" value="DNA Polymerase III, subunit A, domain 2"/>
    <property type="match status" value="1"/>
</dbReference>
<sequence>MKFTCLQENLNKGLFLVSHIALKNSYLPILNNVLIQIKNNTIELITSNLEIGIKCQIRGKTKEEGKFIIPCQFLVNYIALLPKQPIEIEIKNSKMFLECDNQKMQINKIAFAEFPTLPELKNKIQYNLKIIDFKKALEQIISAITFNELRPEISGALLNFNSQPNWLTIAGTDSFQIAEKKISFQENSADLIKQIIIPFKTCQELLRILPEEENEIIKICIDTNQICFSFQNIELISRTIEGKFPDYPQIIPKEYKTKVLLDVGELIKGIKRQSLFIPNKKREISLKFSSVDQEIIIFSNSVIGESISKIKGDIKGEDNEIVLDYKYLLNGVQSLKSDKVILEIFNKKQPLILKSPMEEKNLFYFIFPLKEKE</sequence>
<protein>
    <recommendedName>
        <fullName evidence="9">Beta sliding clamp</fullName>
    </recommendedName>
</protein>
<keyword evidence="3 9" id="KW-0963">Cytoplasm</keyword>
<comment type="similarity">
    <text evidence="2 9">Belongs to the beta sliding clamp family.</text>
</comment>
<proteinExistence type="inferred from homology"/>
<dbReference type="Proteomes" id="UP000233414">
    <property type="component" value="Unassembled WGS sequence"/>
</dbReference>
<evidence type="ECO:0000313" key="13">
    <source>
        <dbReference type="EMBL" id="PKL72078.1"/>
    </source>
</evidence>
<accession>A0A2N1UMT3</accession>
<dbReference type="InterPro" id="IPR022634">
    <property type="entry name" value="DNA_polIII_beta_N"/>
</dbReference>
<dbReference type="Pfam" id="PF02768">
    <property type="entry name" value="DNA_pol3_beta_3"/>
    <property type="match status" value="1"/>
</dbReference>
<evidence type="ECO:0000259" key="10">
    <source>
        <dbReference type="Pfam" id="PF00712"/>
    </source>
</evidence>
<name>A0A2N1UMT3_9BACT</name>
<evidence type="ECO:0000256" key="4">
    <source>
        <dbReference type="ARBA" id="ARBA00022679"/>
    </source>
</evidence>
<dbReference type="PIRSF" id="PIRSF000804">
    <property type="entry name" value="DNA_pol_III_b"/>
    <property type="match status" value="1"/>
</dbReference>
<dbReference type="GO" id="GO:0008408">
    <property type="term" value="F:3'-5' exonuclease activity"/>
    <property type="evidence" value="ECO:0007669"/>
    <property type="project" value="InterPro"/>
</dbReference>
<keyword evidence="7 9" id="KW-0239">DNA-directed DNA polymerase</keyword>
<keyword evidence="5 9" id="KW-0548">Nucleotidyltransferase</keyword>
<evidence type="ECO:0000256" key="7">
    <source>
        <dbReference type="ARBA" id="ARBA00022932"/>
    </source>
</evidence>
<evidence type="ECO:0000256" key="1">
    <source>
        <dbReference type="ARBA" id="ARBA00004496"/>
    </source>
</evidence>
<dbReference type="InterPro" id="IPR001001">
    <property type="entry name" value="DNA_polIII_beta"/>
</dbReference>
<evidence type="ECO:0000256" key="6">
    <source>
        <dbReference type="ARBA" id="ARBA00022705"/>
    </source>
</evidence>
<dbReference type="InterPro" id="IPR022637">
    <property type="entry name" value="DNA_polIII_beta_cen"/>
</dbReference>
<dbReference type="EMBL" id="PGYQ01000018">
    <property type="protein sequence ID" value="PKL72078.1"/>
    <property type="molecule type" value="Genomic_DNA"/>
</dbReference>
<dbReference type="GO" id="GO:0006271">
    <property type="term" value="P:DNA strand elongation involved in DNA replication"/>
    <property type="evidence" value="ECO:0007669"/>
    <property type="project" value="TreeGrafter"/>
</dbReference>
<dbReference type="InterPro" id="IPR022635">
    <property type="entry name" value="DNA_polIII_beta_C"/>
</dbReference>
<dbReference type="InterPro" id="IPR046938">
    <property type="entry name" value="DNA_clamp_sf"/>
</dbReference>
<dbReference type="PANTHER" id="PTHR30478:SF0">
    <property type="entry name" value="BETA SLIDING CLAMP"/>
    <property type="match status" value="1"/>
</dbReference>
<comment type="subcellular location">
    <subcellularLocation>
        <location evidence="1 9">Cytoplasm</location>
    </subcellularLocation>
</comment>
<comment type="caution">
    <text evidence="13">The sequence shown here is derived from an EMBL/GenBank/DDBJ whole genome shotgun (WGS) entry which is preliminary data.</text>
</comment>
<dbReference type="GO" id="GO:0009360">
    <property type="term" value="C:DNA polymerase III complex"/>
    <property type="evidence" value="ECO:0007669"/>
    <property type="project" value="InterPro"/>
</dbReference>
<evidence type="ECO:0000259" key="11">
    <source>
        <dbReference type="Pfam" id="PF02767"/>
    </source>
</evidence>
<dbReference type="GO" id="GO:0005737">
    <property type="term" value="C:cytoplasm"/>
    <property type="evidence" value="ECO:0007669"/>
    <property type="project" value="UniProtKB-SubCell"/>
</dbReference>
<dbReference type="SUPFAM" id="SSF55979">
    <property type="entry name" value="DNA clamp"/>
    <property type="match status" value="3"/>
</dbReference>
<dbReference type="Pfam" id="PF00712">
    <property type="entry name" value="DNA_pol3_beta"/>
    <property type="match status" value="1"/>
</dbReference>
<feature type="domain" description="DNA polymerase III beta sliding clamp central" evidence="11">
    <location>
        <begin position="132"/>
        <end position="246"/>
    </location>
</feature>
<dbReference type="NCBIfam" id="TIGR00663">
    <property type="entry name" value="dnan"/>
    <property type="match status" value="1"/>
</dbReference>
<keyword evidence="4 9" id="KW-0808">Transferase</keyword>
<dbReference type="PANTHER" id="PTHR30478">
    <property type="entry name" value="DNA POLYMERASE III SUBUNIT BETA"/>
    <property type="match status" value="1"/>
</dbReference>
<dbReference type="AlphaFoldDB" id="A0A2N1UMT3"/>
<reference evidence="13 14" key="1">
    <citation type="journal article" date="2017" name="ISME J.">
        <title>Potential for microbial H2 and metal transformations associated with novel bacteria and archaea in deep terrestrial subsurface sediments.</title>
        <authorList>
            <person name="Hernsdorf A.W."/>
            <person name="Amano Y."/>
            <person name="Miyakawa K."/>
            <person name="Ise K."/>
            <person name="Suzuki Y."/>
            <person name="Anantharaman K."/>
            <person name="Probst A."/>
            <person name="Burstein D."/>
            <person name="Thomas B.C."/>
            <person name="Banfield J.F."/>
        </authorList>
    </citation>
    <scope>NUCLEOTIDE SEQUENCE [LARGE SCALE GENOMIC DNA]</scope>
    <source>
        <strain evidence="13">HGW-Kuenenbacteria-1</strain>
    </source>
</reference>
<dbReference type="GO" id="GO:0003677">
    <property type="term" value="F:DNA binding"/>
    <property type="evidence" value="ECO:0007669"/>
    <property type="project" value="UniProtKB-UniRule"/>
</dbReference>
<dbReference type="GO" id="GO:0003887">
    <property type="term" value="F:DNA-directed DNA polymerase activity"/>
    <property type="evidence" value="ECO:0007669"/>
    <property type="project" value="UniProtKB-UniRule"/>
</dbReference>
<gene>
    <name evidence="13" type="primary">dnaN</name>
    <name evidence="13" type="ORF">CVV26_03100</name>
</gene>
<evidence type="ECO:0000256" key="9">
    <source>
        <dbReference type="PIRNR" id="PIRNR000804"/>
    </source>
</evidence>
<evidence type="ECO:0000256" key="5">
    <source>
        <dbReference type="ARBA" id="ARBA00022695"/>
    </source>
</evidence>
<organism evidence="13 14">
    <name type="scientific">Candidatus Kuenenbacteria bacterium HGW-Kuenenbacteria-1</name>
    <dbReference type="NCBI Taxonomy" id="2013812"/>
    <lineage>
        <taxon>Bacteria</taxon>
        <taxon>Candidatus Kueneniibacteriota</taxon>
    </lineage>
</organism>
<keyword evidence="8" id="KW-0238">DNA-binding</keyword>